<evidence type="ECO:0000256" key="3">
    <source>
        <dbReference type="ARBA" id="ARBA00022692"/>
    </source>
</evidence>
<comment type="subcellular location">
    <subcellularLocation>
        <location evidence="1">Cell membrane</location>
        <topology evidence="1">Multi-pass membrane protein</topology>
    </subcellularLocation>
</comment>
<dbReference type="EMBL" id="UHJJ01000012">
    <property type="protein sequence ID" value="SUQ15382.1"/>
    <property type="molecule type" value="Genomic_DNA"/>
</dbReference>
<dbReference type="OrthoDB" id="9815702at2"/>
<dbReference type="AlphaFoldDB" id="A0A315ZSS2"/>
<evidence type="ECO:0000256" key="1">
    <source>
        <dbReference type="ARBA" id="ARBA00004651"/>
    </source>
</evidence>
<keyword evidence="2" id="KW-1003">Cell membrane</keyword>
<evidence type="ECO:0000313" key="8">
    <source>
        <dbReference type="Proteomes" id="UP000254051"/>
    </source>
</evidence>
<feature type="transmembrane region" description="Helical" evidence="6">
    <location>
        <begin position="416"/>
        <end position="432"/>
    </location>
</feature>
<feature type="transmembrane region" description="Helical" evidence="6">
    <location>
        <begin position="444"/>
        <end position="462"/>
    </location>
</feature>
<dbReference type="PANTHER" id="PTHR30250">
    <property type="entry name" value="PST FAMILY PREDICTED COLANIC ACID TRANSPORTER"/>
    <property type="match status" value="1"/>
</dbReference>
<feature type="transmembrane region" description="Helical" evidence="6">
    <location>
        <begin position="382"/>
        <end position="404"/>
    </location>
</feature>
<sequence length="484" mass="54056">MQQKSITFNLIANGIKTLMSVLFPLITFPYASRILGSVGIGKVGYASSIITYFALIASLGISTYAVREGARIRDDKEKFNKFAKEILNINLCTTLISYILLIVFLNLPILQGYKKLLIIFSAGIVFTTIGMEWLFIIKEEYSYITKRAILFQFVSLVLLFLLVKSREDYFWYAALTVISSGGSAILNLWHSRKFIDWREKQSCEYRKHLKPIFLIFGTSLASSIYMTLDTTMLGAMKGDAAVGVYTAAIKINLVISTLIGTISATILPRVSYYIGNGLKKEYERLLKSSMDVLLMISIPAAVGMMCTSDILILLFSGKEFLGGTLAAKILSARVIVGAVNRVLAYQVCTPYKKDKEVLTSTIGGAVFNLVANIVLIPTVGVTGASIATLFSEFIVFFILTNYVRKIVEVKTLYKRLPVYLAASIWFFIARWCADRLVDSQVSRLFITVAVCVFGYFAILLLIKDPYLHEYKNKIIKKIRAVTGK</sequence>
<feature type="transmembrane region" description="Helical" evidence="6">
    <location>
        <begin position="7"/>
        <end position="31"/>
    </location>
</feature>
<feature type="transmembrane region" description="Helical" evidence="6">
    <location>
        <begin position="209"/>
        <end position="228"/>
    </location>
</feature>
<feature type="transmembrane region" description="Helical" evidence="6">
    <location>
        <begin position="169"/>
        <end position="189"/>
    </location>
</feature>
<evidence type="ECO:0000256" key="5">
    <source>
        <dbReference type="ARBA" id="ARBA00023136"/>
    </source>
</evidence>
<dbReference type="PANTHER" id="PTHR30250:SF11">
    <property type="entry name" value="O-ANTIGEN TRANSPORTER-RELATED"/>
    <property type="match status" value="1"/>
</dbReference>
<feature type="transmembrane region" description="Helical" evidence="6">
    <location>
        <begin position="148"/>
        <end position="163"/>
    </location>
</feature>
<keyword evidence="8" id="KW-1185">Reference proteome</keyword>
<dbReference type="RefSeq" id="WP_109713165.1">
    <property type="nucleotide sequence ID" value="NZ_QGDS01000012.1"/>
</dbReference>
<dbReference type="InterPro" id="IPR002797">
    <property type="entry name" value="Polysacc_synth"/>
</dbReference>
<accession>A0A315ZSS2</accession>
<feature type="transmembrane region" description="Helical" evidence="6">
    <location>
        <begin position="116"/>
        <end position="136"/>
    </location>
</feature>
<dbReference type="Pfam" id="PF01943">
    <property type="entry name" value="Polysacc_synt"/>
    <property type="match status" value="1"/>
</dbReference>
<evidence type="ECO:0000256" key="2">
    <source>
        <dbReference type="ARBA" id="ARBA00022475"/>
    </source>
</evidence>
<proteinExistence type="predicted"/>
<dbReference type="CDD" id="cd13128">
    <property type="entry name" value="MATE_Wzx_like"/>
    <property type="match status" value="1"/>
</dbReference>
<feature type="transmembrane region" description="Helical" evidence="6">
    <location>
        <begin position="357"/>
        <end position="376"/>
    </location>
</feature>
<name>A0A315ZSS2_9FIRM</name>
<gene>
    <name evidence="7" type="ORF">SAMN05216529_11230</name>
</gene>
<dbReference type="InterPro" id="IPR050833">
    <property type="entry name" value="Poly_Biosynth_Transport"/>
</dbReference>
<dbReference type="Proteomes" id="UP000254051">
    <property type="component" value="Unassembled WGS sequence"/>
</dbReference>
<keyword evidence="3 6" id="KW-0812">Transmembrane</keyword>
<keyword evidence="4 6" id="KW-1133">Transmembrane helix</keyword>
<feature type="transmembrane region" description="Helical" evidence="6">
    <location>
        <begin position="43"/>
        <end position="66"/>
    </location>
</feature>
<organism evidence="7 8">
    <name type="scientific">Faecalicatena contorta</name>
    <dbReference type="NCBI Taxonomy" id="39482"/>
    <lineage>
        <taxon>Bacteria</taxon>
        <taxon>Bacillati</taxon>
        <taxon>Bacillota</taxon>
        <taxon>Clostridia</taxon>
        <taxon>Lachnospirales</taxon>
        <taxon>Lachnospiraceae</taxon>
        <taxon>Faecalicatena</taxon>
    </lineage>
</organism>
<evidence type="ECO:0000256" key="4">
    <source>
        <dbReference type="ARBA" id="ARBA00022989"/>
    </source>
</evidence>
<evidence type="ECO:0000313" key="7">
    <source>
        <dbReference type="EMBL" id="SUQ15382.1"/>
    </source>
</evidence>
<dbReference type="GO" id="GO:0005886">
    <property type="term" value="C:plasma membrane"/>
    <property type="evidence" value="ECO:0007669"/>
    <property type="project" value="UniProtKB-SubCell"/>
</dbReference>
<keyword evidence="5 6" id="KW-0472">Membrane</keyword>
<feature type="transmembrane region" description="Helical" evidence="6">
    <location>
        <begin position="87"/>
        <end position="110"/>
    </location>
</feature>
<feature type="transmembrane region" description="Helical" evidence="6">
    <location>
        <begin position="248"/>
        <end position="271"/>
    </location>
</feature>
<feature type="transmembrane region" description="Helical" evidence="6">
    <location>
        <begin position="292"/>
        <end position="315"/>
    </location>
</feature>
<protein>
    <submittedName>
        <fullName evidence="7">Membrane protein involved in the export of O-antigen and teichoic acid</fullName>
    </submittedName>
</protein>
<evidence type="ECO:0000256" key="6">
    <source>
        <dbReference type="SAM" id="Phobius"/>
    </source>
</evidence>
<reference evidence="8" key="1">
    <citation type="submission" date="2017-07" db="EMBL/GenBank/DDBJ databases">
        <authorList>
            <person name="Varghese N."/>
            <person name="Submissions S."/>
        </authorList>
    </citation>
    <scope>NUCLEOTIDE SEQUENCE [LARGE SCALE GENOMIC DNA]</scope>
    <source>
        <strain evidence="8">NLAE-zl-C134</strain>
    </source>
</reference>
<feature type="transmembrane region" description="Helical" evidence="6">
    <location>
        <begin position="321"/>
        <end position="345"/>
    </location>
</feature>